<feature type="non-terminal residue" evidence="1">
    <location>
        <position position="102"/>
    </location>
</feature>
<dbReference type="Pfam" id="PF00982">
    <property type="entry name" value="Glyco_transf_20"/>
    <property type="match status" value="1"/>
</dbReference>
<name>A0A9N7N8W3_STRHE</name>
<dbReference type="GO" id="GO:0005992">
    <property type="term" value="P:trehalose biosynthetic process"/>
    <property type="evidence" value="ECO:0007669"/>
    <property type="project" value="InterPro"/>
</dbReference>
<dbReference type="SUPFAM" id="SSF53756">
    <property type="entry name" value="UDP-Glycosyltransferase/glycogen phosphorylase"/>
    <property type="match status" value="1"/>
</dbReference>
<dbReference type="OrthoDB" id="1043782at2759"/>
<dbReference type="GO" id="GO:0003825">
    <property type="term" value="F:alpha,alpha-trehalose-phosphate synthase (UDP-forming) activity"/>
    <property type="evidence" value="ECO:0007669"/>
    <property type="project" value="TreeGrafter"/>
</dbReference>
<dbReference type="InterPro" id="IPR001830">
    <property type="entry name" value="Glyco_trans_20"/>
</dbReference>
<dbReference type="Gene3D" id="3.40.50.2000">
    <property type="entry name" value="Glycogen Phosphorylase B"/>
    <property type="match status" value="1"/>
</dbReference>
<dbReference type="PANTHER" id="PTHR10788">
    <property type="entry name" value="TREHALOSE-6-PHOSPHATE SYNTHASE"/>
    <property type="match status" value="1"/>
</dbReference>
<evidence type="ECO:0000313" key="1">
    <source>
        <dbReference type="EMBL" id="CAA0825531.1"/>
    </source>
</evidence>
<proteinExistence type="predicted"/>
<sequence length="102" mass="11705">FARAAKSLGAGALIVNPRNISEISNAIQQALTMPAEEREKRHLYNFDYVTSHTARHWAEFFTRKLTNTVIEATQRIRKNISPPFFSEGINTYLQSENRLLIL</sequence>
<dbReference type="GO" id="GO:0004805">
    <property type="term" value="F:trehalose-phosphatase activity"/>
    <property type="evidence" value="ECO:0007669"/>
    <property type="project" value="TreeGrafter"/>
</dbReference>
<dbReference type="AlphaFoldDB" id="A0A9N7N8W3"/>
<dbReference type="EMBL" id="CACSLK010026072">
    <property type="protein sequence ID" value="CAA0825531.1"/>
    <property type="molecule type" value="Genomic_DNA"/>
</dbReference>
<organism evidence="1 2">
    <name type="scientific">Striga hermonthica</name>
    <name type="common">Purple witchweed</name>
    <name type="synonym">Buchnera hermonthica</name>
    <dbReference type="NCBI Taxonomy" id="68872"/>
    <lineage>
        <taxon>Eukaryota</taxon>
        <taxon>Viridiplantae</taxon>
        <taxon>Streptophyta</taxon>
        <taxon>Embryophyta</taxon>
        <taxon>Tracheophyta</taxon>
        <taxon>Spermatophyta</taxon>
        <taxon>Magnoliopsida</taxon>
        <taxon>eudicotyledons</taxon>
        <taxon>Gunneridae</taxon>
        <taxon>Pentapetalae</taxon>
        <taxon>asterids</taxon>
        <taxon>lamiids</taxon>
        <taxon>Lamiales</taxon>
        <taxon>Orobanchaceae</taxon>
        <taxon>Buchnereae</taxon>
        <taxon>Striga</taxon>
    </lineage>
</organism>
<feature type="non-terminal residue" evidence="1">
    <location>
        <position position="1"/>
    </location>
</feature>
<protein>
    <submittedName>
        <fullName evidence="1">Alpha-alpha-trehalose-phosphate synthase</fullName>
    </submittedName>
</protein>
<comment type="caution">
    <text evidence="1">The sequence shown here is derived from an EMBL/GenBank/DDBJ whole genome shotgun (WGS) entry which is preliminary data.</text>
</comment>
<dbReference type="Proteomes" id="UP001153555">
    <property type="component" value="Unassembled WGS sequence"/>
</dbReference>
<gene>
    <name evidence="1" type="ORF">SHERM_22306</name>
</gene>
<reference evidence="1" key="1">
    <citation type="submission" date="2019-12" db="EMBL/GenBank/DDBJ databases">
        <authorList>
            <person name="Scholes J."/>
        </authorList>
    </citation>
    <scope>NUCLEOTIDE SEQUENCE</scope>
</reference>
<evidence type="ECO:0000313" key="2">
    <source>
        <dbReference type="Proteomes" id="UP001153555"/>
    </source>
</evidence>
<dbReference type="GO" id="GO:0005829">
    <property type="term" value="C:cytosol"/>
    <property type="evidence" value="ECO:0007669"/>
    <property type="project" value="TreeGrafter"/>
</dbReference>
<dbReference type="PANTHER" id="PTHR10788:SF130">
    <property type="entry name" value="ALPHA,ALPHA-TREHALOSE-PHOSPHATE SYNTHASE [UDP-FORMING] 1"/>
    <property type="match status" value="1"/>
</dbReference>
<accession>A0A9N7N8W3</accession>
<keyword evidence="2" id="KW-1185">Reference proteome</keyword>